<gene>
    <name evidence="7" type="ORF">ACFOFO_04855</name>
</gene>
<dbReference type="Gene3D" id="1.10.10.10">
    <property type="entry name" value="Winged helix-like DNA-binding domain superfamily/Winged helix DNA-binding domain"/>
    <property type="match status" value="1"/>
</dbReference>
<dbReference type="Pfam" id="PF00155">
    <property type="entry name" value="Aminotran_1_2"/>
    <property type="match status" value="1"/>
</dbReference>
<protein>
    <submittedName>
        <fullName evidence="7">PLP-dependent aminotransferase family protein</fullName>
    </submittedName>
</protein>
<accession>A0ABV7F0S8</accession>
<evidence type="ECO:0000256" key="5">
    <source>
        <dbReference type="ARBA" id="ARBA00023163"/>
    </source>
</evidence>
<keyword evidence="5" id="KW-0804">Transcription</keyword>
<evidence type="ECO:0000259" key="6">
    <source>
        <dbReference type="PROSITE" id="PS50949"/>
    </source>
</evidence>
<keyword evidence="8" id="KW-1185">Reference proteome</keyword>
<dbReference type="PANTHER" id="PTHR46577:SF2">
    <property type="entry name" value="TRANSCRIPTIONAL REGULATORY PROTEIN"/>
    <property type="match status" value="1"/>
</dbReference>
<dbReference type="SUPFAM" id="SSF46785">
    <property type="entry name" value="Winged helix' DNA-binding domain"/>
    <property type="match status" value="1"/>
</dbReference>
<evidence type="ECO:0000256" key="2">
    <source>
        <dbReference type="ARBA" id="ARBA00022898"/>
    </source>
</evidence>
<dbReference type="InterPro" id="IPR004839">
    <property type="entry name" value="Aminotransferase_I/II_large"/>
</dbReference>
<evidence type="ECO:0000256" key="3">
    <source>
        <dbReference type="ARBA" id="ARBA00023015"/>
    </source>
</evidence>
<dbReference type="InterPro" id="IPR036390">
    <property type="entry name" value="WH_DNA-bd_sf"/>
</dbReference>
<evidence type="ECO:0000313" key="8">
    <source>
        <dbReference type="Proteomes" id="UP001595530"/>
    </source>
</evidence>
<keyword evidence="3" id="KW-0805">Transcription regulation</keyword>
<proteinExistence type="inferred from homology"/>
<dbReference type="GO" id="GO:0008483">
    <property type="term" value="F:transaminase activity"/>
    <property type="evidence" value="ECO:0007669"/>
    <property type="project" value="UniProtKB-KW"/>
</dbReference>
<keyword evidence="7" id="KW-0808">Transferase</keyword>
<dbReference type="PANTHER" id="PTHR46577">
    <property type="entry name" value="HTH-TYPE TRANSCRIPTIONAL REGULATORY PROTEIN GABR"/>
    <property type="match status" value="1"/>
</dbReference>
<dbReference type="PROSITE" id="PS50949">
    <property type="entry name" value="HTH_GNTR"/>
    <property type="match status" value="1"/>
</dbReference>
<dbReference type="Pfam" id="PF00392">
    <property type="entry name" value="GntR"/>
    <property type="match status" value="1"/>
</dbReference>
<evidence type="ECO:0000313" key="7">
    <source>
        <dbReference type="EMBL" id="MFC3107296.1"/>
    </source>
</evidence>
<keyword evidence="7" id="KW-0032">Aminotransferase</keyword>
<comment type="similarity">
    <text evidence="1">In the C-terminal section; belongs to the class-I pyridoxal-phosphate-dependent aminotransferase family.</text>
</comment>
<evidence type="ECO:0000256" key="1">
    <source>
        <dbReference type="ARBA" id="ARBA00005384"/>
    </source>
</evidence>
<dbReference type="SUPFAM" id="SSF53383">
    <property type="entry name" value="PLP-dependent transferases"/>
    <property type="match status" value="1"/>
</dbReference>
<dbReference type="InterPro" id="IPR051446">
    <property type="entry name" value="HTH_trans_reg/aminotransferase"/>
</dbReference>
<dbReference type="Gene3D" id="3.40.640.10">
    <property type="entry name" value="Type I PLP-dependent aspartate aminotransferase-like (Major domain)"/>
    <property type="match status" value="1"/>
</dbReference>
<dbReference type="InterPro" id="IPR015424">
    <property type="entry name" value="PyrdxlP-dep_Trfase"/>
</dbReference>
<dbReference type="Gene3D" id="3.90.1150.10">
    <property type="entry name" value="Aspartate Aminotransferase, domain 1"/>
    <property type="match status" value="1"/>
</dbReference>
<dbReference type="InterPro" id="IPR036388">
    <property type="entry name" value="WH-like_DNA-bd_sf"/>
</dbReference>
<dbReference type="InterPro" id="IPR015421">
    <property type="entry name" value="PyrdxlP-dep_Trfase_major"/>
</dbReference>
<evidence type="ECO:0000256" key="4">
    <source>
        <dbReference type="ARBA" id="ARBA00023125"/>
    </source>
</evidence>
<comment type="caution">
    <text evidence="7">The sequence shown here is derived from an EMBL/GenBank/DDBJ whole genome shotgun (WGS) entry which is preliminary data.</text>
</comment>
<dbReference type="CDD" id="cd00609">
    <property type="entry name" value="AAT_like"/>
    <property type="match status" value="1"/>
</dbReference>
<dbReference type="EMBL" id="JBHRTP010000010">
    <property type="protein sequence ID" value="MFC3107296.1"/>
    <property type="molecule type" value="Genomic_DNA"/>
</dbReference>
<name>A0ABV7F0S8_9BURK</name>
<organism evidence="7 8">
    <name type="scientific">Undibacterium arcticum</name>
    <dbReference type="NCBI Taxonomy" id="1762892"/>
    <lineage>
        <taxon>Bacteria</taxon>
        <taxon>Pseudomonadati</taxon>
        <taxon>Pseudomonadota</taxon>
        <taxon>Betaproteobacteria</taxon>
        <taxon>Burkholderiales</taxon>
        <taxon>Oxalobacteraceae</taxon>
        <taxon>Undibacterium</taxon>
    </lineage>
</organism>
<feature type="domain" description="HTH gntR-type" evidence="6">
    <location>
        <begin position="4"/>
        <end position="72"/>
    </location>
</feature>
<keyword evidence="2" id="KW-0663">Pyridoxal phosphate</keyword>
<dbReference type="SMART" id="SM00345">
    <property type="entry name" value="HTH_GNTR"/>
    <property type="match status" value="1"/>
</dbReference>
<dbReference type="CDD" id="cd07377">
    <property type="entry name" value="WHTH_GntR"/>
    <property type="match status" value="1"/>
</dbReference>
<keyword evidence="4" id="KW-0238">DNA-binding</keyword>
<sequence>MDAQPLYRRWADHYLRAIKAGSLSQGDRMPSVRGLMRLHGVSLSTAIQVCRQLESEGWLEARPRTGYFVRQPRRLPIAPVDEPNVSALPDPAQYVGIHARVSTFIAKGRQYPITTNLAAARGAPELYPEEKLKNAALRILRRDSRLLVRAPSHSGSTAFRTVLAMRAVSIGLAIGPEDVLVTHGATEALNLALRAVAQPGDTIAVESPTFYGLLQILESLSLRALEIPTSPQTGISIEALELAVQTYDNIKAVVVVPHLQNPLGSIMPDAHKMRLAQLCEERGIPLIEDDTYGDLAESKIPLTAIKAWDRSGNVIYCASLHKVLAPGMRLGWMTAGRLQARVEMLKFAQTRQNEEWSQITAAEFMGLSAYDRHLRRLRSLLRTQRERTAEAIATYFPPGVRLSRPEGGVTLWIELPNKLSSEKLFDAALQEGILIAPGSMFSNSNRFEHFCRINCGLPYSKDLDHALLRLGQTVAQCLRT</sequence>
<dbReference type="RefSeq" id="WP_390322801.1">
    <property type="nucleotide sequence ID" value="NZ_JBHRTP010000010.1"/>
</dbReference>
<dbReference type="Proteomes" id="UP001595530">
    <property type="component" value="Unassembled WGS sequence"/>
</dbReference>
<dbReference type="InterPro" id="IPR000524">
    <property type="entry name" value="Tscrpt_reg_HTH_GntR"/>
</dbReference>
<dbReference type="InterPro" id="IPR015422">
    <property type="entry name" value="PyrdxlP-dep_Trfase_small"/>
</dbReference>
<reference evidence="8" key="1">
    <citation type="journal article" date="2019" name="Int. J. Syst. Evol. Microbiol.">
        <title>The Global Catalogue of Microorganisms (GCM) 10K type strain sequencing project: providing services to taxonomists for standard genome sequencing and annotation.</title>
        <authorList>
            <consortium name="The Broad Institute Genomics Platform"/>
            <consortium name="The Broad Institute Genome Sequencing Center for Infectious Disease"/>
            <person name="Wu L."/>
            <person name="Ma J."/>
        </authorList>
    </citation>
    <scope>NUCLEOTIDE SEQUENCE [LARGE SCALE GENOMIC DNA]</scope>
    <source>
        <strain evidence="8">KCTC 42986</strain>
    </source>
</reference>